<reference evidence="1 2" key="1">
    <citation type="submission" date="2016-01" db="EMBL/GenBank/DDBJ databases">
        <title>The new phylogeny of the genus Mycobacterium.</title>
        <authorList>
            <person name="Tarcisio F."/>
            <person name="Conor M."/>
            <person name="Antonella G."/>
            <person name="Elisabetta G."/>
            <person name="Giulia F.S."/>
            <person name="Sara T."/>
            <person name="Anna F."/>
            <person name="Clotilde B."/>
            <person name="Roberto B."/>
            <person name="Veronica D.S."/>
            <person name="Fabio R."/>
            <person name="Monica P."/>
            <person name="Olivier J."/>
            <person name="Enrico T."/>
            <person name="Nicola S."/>
        </authorList>
    </citation>
    <scope>NUCLEOTIDE SEQUENCE [LARGE SCALE GENOMIC DNA]</scope>
    <source>
        <strain evidence="1 2">DSM 45176</strain>
    </source>
</reference>
<protein>
    <submittedName>
        <fullName evidence="1">Uncharacterized protein</fullName>
    </submittedName>
</protein>
<dbReference type="GeneID" id="93495062"/>
<dbReference type="RefSeq" id="WP_085250247.1">
    <property type="nucleotide sequence ID" value="NZ_CAJMWJ010000001.1"/>
</dbReference>
<organism evidence="1 2">
    <name type="scientific">Mycobacterium riyadhense</name>
    <dbReference type="NCBI Taxonomy" id="486698"/>
    <lineage>
        <taxon>Bacteria</taxon>
        <taxon>Bacillati</taxon>
        <taxon>Actinomycetota</taxon>
        <taxon>Actinomycetes</taxon>
        <taxon>Mycobacteriales</taxon>
        <taxon>Mycobacteriaceae</taxon>
        <taxon>Mycobacterium</taxon>
    </lineage>
</organism>
<sequence length="137" mass="15631">MNQHDEAHRANNQADMGPRERLRAELLVSGLYDYVPLVQIASTIAREDMAETLPAQQELALQTIRSLVEDGLVLIGDLPFPGETFAGWDLSIDAAMDRVYDLFVGHYEERQLWDLTIWLALTPAGERLARELRNQRR</sequence>
<dbReference type="AlphaFoldDB" id="A0A1X2CZI7"/>
<keyword evidence="2" id="KW-1185">Reference proteome</keyword>
<accession>A0A1X2CZI7</accession>
<dbReference type="OrthoDB" id="4737245at2"/>
<dbReference type="Proteomes" id="UP000193087">
    <property type="component" value="Unassembled WGS sequence"/>
</dbReference>
<dbReference type="EMBL" id="LQPQ01000061">
    <property type="protein sequence ID" value="ORW81281.1"/>
    <property type="molecule type" value="Genomic_DNA"/>
</dbReference>
<evidence type="ECO:0000313" key="2">
    <source>
        <dbReference type="Proteomes" id="UP000193087"/>
    </source>
</evidence>
<gene>
    <name evidence="1" type="ORF">AWC22_17370</name>
</gene>
<evidence type="ECO:0000313" key="1">
    <source>
        <dbReference type="EMBL" id="ORW81281.1"/>
    </source>
</evidence>
<comment type="caution">
    <text evidence="1">The sequence shown here is derived from an EMBL/GenBank/DDBJ whole genome shotgun (WGS) entry which is preliminary data.</text>
</comment>
<proteinExistence type="predicted"/>
<name>A0A1X2CZI7_9MYCO</name>